<comment type="caution">
    <text evidence="1">The sequence shown here is derived from an EMBL/GenBank/DDBJ whole genome shotgun (WGS) entry which is preliminary data.</text>
</comment>
<name>A0A916LAG6_MYCTX</name>
<evidence type="ECO:0000313" key="2">
    <source>
        <dbReference type="Proteomes" id="UP000039021"/>
    </source>
</evidence>
<evidence type="ECO:0000313" key="1">
    <source>
        <dbReference type="EMBL" id="COX90303.1"/>
    </source>
</evidence>
<dbReference type="AlphaFoldDB" id="A0A916LAG6"/>
<reference evidence="2" key="1">
    <citation type="submission" date="2015-03" db="EMBL/GenBank/DDBJ databases">
        <authorList>
            <consortium name="Pathogen Informatics"/>
        </authorList>
    </citation>
    <scope>NUCLEOTIDE SEQUENCE [LARGE SCALE GENOMIC DNA]</scope>
    <source>
        <strain evidence="2">N09902308</strain>
    </source>
</reference>
<organism evidence="1 2">
    <name type="scientific">Mycobacterium tuberculosis</name>
    <dbReference type="NCBI Taxonomy" id="1773"/>
    <lineage>
        <taxon>Bacteria</taxon>
        <taxon>Bacillati</taxon>
        <taxon>Actinomycetota</taxon>
        <taxon>Actinomycetes</taxon>
        <taxon>Mycobacteriales</taxon>
        <taxon>Mycobacteriaceae</taxon>
        <taxon>Mycobacterium</taxon>
        <taxon>Mycobacterium tuberculosis complex</taxon>
    </lineage>
</organism>
<protein>
    <submittedName>
        <fullName evidence="1">Uncharacterized protein</fullName>
    </submittedName>
</protein>
<dbReference type="Proteomes" id="UP000039021">
    <property type="component" value="Unassembled WGS sequence"/>
</dbReference>
<accession>A0A916LAG6</accession>
<proteinExistence type="predicted"/>
<dbReference type="EMBL" id="CSBK01000780">
    <property type="protein sequence ID" value="COX90303.1"/>
    <property type="molecule type" value="Genomic_DNA"/>
</dbReference>
<sequence>MMPMVPTPAAARYRRAGEPNPPAPIHNTRASFSRCWPLTPISGMMRCLLYLRTSSRVSDICDGAGIKASVMIALLLAKARDVVYE</sequence>
<gene>
    <name evidence="1" type="ORF">ERS007739_01865</name>
</gene>